<keyword evidence="1" id="KW-1133">Transmembrane helix</keyword>
<comment type="caution">
    <text evidence="2">The sequence shown here is derived from an EMBL/GenBank/DDBJ whole genome shotgun (WGS) entry which is preliminary data.</text>
</comment>
<organism evidence="2 3">
    <name type="scientific">Parelaphostrongylus tenuis</name>
    <name type="common">Meningeal worm</name>
    <dbReference type="NCBI Taxonomy" id="148309"/>
    <lineage>
        <taxon>Eukaryota</taxon>
        <taxon>Metazoa</taxon>
        <taxon>Ecdysozoa</taxon>
        <taxon>Nematoda</taxon>
        <taxon>Chromadorea</taxon>
        <taxon>Rhabditida</taxon>
        <taxon>Rhabditina</taxon>
        <taxon>Rhabditomorpha</taxon>
        <taxon>Strongyloidea</taxon>
        <taxon>Metastrongylidae</taxon>
        <taxon>Parelaphostrongylus</taxon>
    </lineage>
</organism>
<keyword evidence="3" id="KW-1185">Reference proteome</keyword>
<protein>
    <submittedName>
        <fullName evidence="2">Uncharacterized protein</fullName>
    </submittedName>
</protein>
<dbReference type="Proteomes" id="UP001196413">
    <property type="component" value="Unassembled WGS sequence"/>
</dbReference>
<evidence type="ECO:0000256" key="1">
    <source>
        <dbReference type="SAM" id="Phobius"/>
    </source>
</evidence>
<proteinExistence type="predicted"/>
<reference evidence="2" key="1">
    <citation type="submission" date="2021-06" db="EMBL/GenBank/DDBJ databases">
        <title>Parelaphostrongylus tenuis whole genome reference sequence.</title>
        <authorList>
            <person name="Garwood T.J."/>
            <person name="Larsen P.A."/>
            <person name="Fountain-Jones N.M."/>
            <person name="Garbe J.R."/>
            <person name="Macchietto M.G."/>
            <person name="Kania S.A."/>
            <person name="Gerhold R.W."/>
            <person name="Richards J.E."/>
            <person name="Wolf T.M."/>
        </authorList>
    </citation>
    <scope>NUCLEOTIDE SEQUENCE</scope>
    <source>
        <strain evidence="2">MNPRO001-30</strain>
        <tissue evidence="2">Meninges</tissue>
    </source>
</reference>
<sequence>MRQVRRIAIRLLRLLSGRRLPRTWKTILVLLSIHMYLTVPMILALGINEQMAGLFRPFRKLQKRGFLLGEIDDYVSDIFGKNT</sequence>
<evidence type="ECO:0000313" key="2">
    <source>
        <dbReference type="EMBL" id="KAJ1359480.1"/>
    </source>
</evidence>
<evidence type="ECO:0000313" key="3">
    <source>
        <dbReference type="Proteomes" id="UP001196413"/>
    </source>
</evidence>
<keyword evidence="1" id="KW-0812">Transmembrane</keyword>
<feature type="transmembrane region" description="Helical" evidence="1">
    <location>
        <begin position="27"/>
        <end position="47"/>
    </location>
</feature>
<dbReference type="EMBL" id="JAHQIW010003636">
    <property type="protein sequence ID" value="KAJ1359480.1"/>
    <property type="molecule type" value="Genomic_DNA"/>
</dbReference>
<keyword evidence="1" id="KW-0472">Membrane</keyword>
<accession>A0AAD5MJL2</accession>
<dbReference type="AlphaFoldDB" id="A0AAD5MJL2"/>
<gene>
    <name evidence="2" type="ORF">KIN20_018233</name>
</gene>
<name>A0AAD5MJL2_PARTN</name>